<name>A0A1H1UFT3_9ACTN</name>
<dbReference type="SUPFAM" id="SSF56601">
    <property type="entry name" value="beta-lactamase/transpeptidase-like"/>
    <property type="match status" value="1"/>
</dbReference>
<keyword evidence="3" id="KW-1185">Reference proteome</keyword>
<dbReference type="RefSeq" id="WP_157683447.1">
    <property type="nucleotide sequence ID" value="NZ_LT629772.1"/>
</dbReference>
<dbReference type="AlphaFoldDB" id="A0A1H1UFT3"/>
<dbReference type="OrthoDB" id="3863176at2"/>
<sequence length="471" mass="50336">MGYFNDRVSLTRSAVRELFTERIEQGRAPGSVYAVFDRSGIIYADGLGDRGDGRPPTADTAFRIASCTKSFTAAALLIMVERGLVGLDDPIDTLVKVGPMIGPDGAPSAAPTLRQLVSMAAGLPTDDPWADRQESLSAEAFAAIIADGIRFSGRPGRQYEYSNLGFALLGAVIERVTGRGYVDVVTEELIKPLGLSGVGYDTGVEGTDGLATGFVKVDDEWESQDFSAPGAFSPIGGVFATARGLSQWIGWLTEGFTELDDHDQPLGRLSRRLMQTPQTTIPSGAVDPQSYGMGLVIEDNGRHGTIAAHSGGYPGFGSHMRWHPESGIGVLAFENARYAAPIAPVTRALQLILDETLRPDAEPGLWPETIAARDAVEQLLRRWDDAAAEALFADNVDLDEALSRRASAIADLVAEVAPDDEALALIDSAPVSRTPAQLAWTVPGRHGSLRCEIRLTPTNPPKVQTLTVRRG</sequence>
<dbReference type="EMBL" id="LT629772">
    <property type="protein sequence ID" value="SDS71141.1"/>
    <property type="molecule type" value="Genomic_DNA"/>
</dbReference>
<evidence type="ECO:0000313" key="2">
    <source>
        <dbReference type="EMBL" id="SDS71141.1"/>
    </source>
</evidence>
<dbReference type="Gene3D" id="3.40.710.10">
    <property type="entry name" value="DD-peptidase/beta-lactamase superfamily"/>
    <property type="match status" value="1"/>
</dbReference>
<dbReference type="STRING" id="630515.SAMN04489812_2763"/>
<dbReference type="InterPro" id="IPR050491">
    <property type="entry name" value="AmpC-like"/>
</dbReference>
<dbReference type="PANTHER" id="PTHR46825">
    <property type="entry name" value="D-ALANYL-D-ALANINE-CARBOXYPEPTIDASE/ENDOPEPTIDASE AMPH"/>
    <property type="match status" value="1"/>
</dbReference>
<proteinExistence type="predicted"/>
<reference evidence="2 3" key="1">
    <citation type="submission" date="2016-10" db="EMBL/GenBank/DDBJ databases">
        <authorList>
            <person name="de Groot N.N."/>
        </authorList>
    </citation>
    <scope>NUCLEOTIDE SEQUENCE [LARGE SCALE GENOMIC DNA]</scope>
    <source>
        <strain evidence="2 3">DSM 21800</strain>
    </source>
</reference>
<feature type="domain" description="Beta-lactamase-related" evidence="1">
    <location>
        <begin position="15"/>
        <end position="349"/>
    </location>
</feature>
<evidence type="ECO:0000259" key="1">
    <source>
        <dbReference type="Pfam" id="PF00144"/>
    </source>
</evidence>
<dbReference type="InterPro" id="IPR012338">
    <property type="entry name" value="Beta-lactam/transpept-like"/>
</dbReference>
<protein>
    <submittedName>
        <fullName evidence="2">CubicO group peptidase, beta-lactamase class C family</fullName>
    </submittedName>
</protein>
<dbReference type="InterPro" id="IPR001466">
    <property type="entry name" value="Beta-lactam-related"/>
</dbReference>
<accession>A0A1H1UFT3</accession>
<gene>
    <name evidence="2" type="ORF">SAMN04489812_2763</name>
</gene>
<evidence type="ECO:0000313" key="3">
    <source>
        <dbReference type="Proteomes" id="UP000199103"/>
    </source>
</evidence>
<organism evidence="2 3">
    <name type="scientific">Microlunatus soli</name>
    <dbReference type="NCBI Taxonomy" id="630515"/>
    <lineage>
        <taxon>Bacteria</taxon>
        <taxon>Bacillati</taxon>
        <taxon>Actinomycetota</taxon>
        <taxon>Actinomycetes</taxon>
        <taxon>Propionibacteriales</taxon>
        <taxon>Propionibacteriaceae</taxon>
        <taxon>Microlunatus</taxon>
    </lineage>
</organism>
<dbReference type="Proteomes" id="UP000199103">
    <property type="component" value="Chromosome I"/>
</dbReference>
<dbReference type="PANTHER" id="PTHR46825:SF9">
    <property type="entry name" value="BETA-LACTAMASE-RELATED DOMAIN-CONTAINING PROTEIN"/>
    <property type="match status" value="1"/>
</dbReference>
<dbReference type="Pfam" id="PF00144">
    <property type="entry name" value="Beta-lactamase"/>
    <property type="match status" value="1"/>
</dbReference>